<gene>
    <name evidence="3" type="ORF">PCAL00307_LOCUS13127</name>
    <name evidence="4" type="ORF">PECAL_1P18830</name>
</gene>
<evidence type="ECO:0000313" key="3">
    <source>
        <dbReference type="EMBL" id="CAE0697691.1"/>
    </source>
</evidence>
<dbReference type="EMBL" id="HBIW01015229">
    <property type="protein sequence ID" value="CAE0697691.1"/>
    <property type="molecule type" value="Transcribed_RNA"/>
</dbReference>
<reference evidence="3" key="1">
    <citation type="submission" date="2021-01" db="EMBL/GenBank/DDBJ databases">
        <authorList>
            <person name="Corre E."/>
            <person name="Pelletier E."/>
            <person name="Niang G."/>
            <person name="Scheremetjew M."/>
            <person name="Finn R."/>
            <person name="Kale V."/>
            <person name="Holt S."/>
            <person name="Cochrane G."/>
            <person name="Meng A."/>
            <person name="Brown T."/>
            <person name="Cohen L."/>
        </authorList>
    </citation>
    <scope>NUCLEOTIDE SEQUENCE</scope>
    <source>
        <strain evidence="3">CCMP1756</strain>
    </source>
</reference>
<accession>A0A7S3ZY02</accession>
<keyword evidence="5" id="KW-1185">Reference proteome</keyword>
<dbReference type="AlphaFoldDB" id="A0A7S3ZY02"/>
<feature type="region of interest" description="Disordered" evidence="1">
    <location>
        <begin position="420"/>
        <end position="455"/>
    </location>
</feature>
<evidence type="ECO:0000259" key="2">
    <source>
        <dbReference type="SMART" id="SM01041"/>
    </source>
</evidence>
<name>A0A7S3ZY02_9STRA</name>
<evidence type="ECO:0000313" key="5">
    <source>
        <dbReference type="Proteomes" id="UP000789595"/>
    </source>
</evidence>
<reference evidence="4" key="2">
    <citation type="submission" date="2021-11" db="EMBL/GenBank/DDBJ databases">
        <authorList>
            <consortium name="Genoscope - CEA"/>
            <person name="William W."/>
        </authorList>
    </citation>
    <scope>NUCLEOTIDE SEQUENCE</scope>
</reference>
<dbReference type="InterPro" id="IPR038499">
    <property type="entry name" value="BRO1_sf"/>
</dbReference>
<evidence type="ECO:0000256" key="1">
    <source>
        <dbReference type="SAM" id="MobiDB-lite"/>
    </source>
</evidence>
<dbReference type="Pfam" id="PF03097">
    <property type="entry name" value="BRO1"/>
    <property type="match status" value="1"/>
</dbReference>
<proteinExistence type="predicted"/>
<dbReference type="InterPro" id="IPR004328">
    <property type="entry name" value="BRO1_dom"/>
</dbReference>
<dbReference type="EMBL" id="CAKKNE010000001">
    <property type="protein sequence ID" value="CAH0365443.1"/>
    <property type="molecule type" value="Genomic_DNA"/>
</dbReference>
<sequence>MASMTEELERAQATHDAILRLVCALPDPPHLGGSKCQPVDYSCLRALASPHASSRALLSDVQSGWSDCKKAFQEDNPDEVAGACGELRPKLERLACAAHKAARSDLEDHLTGNATCAWASVLENDAKAVWISGGSGGHRGVSKRDRCIESVALDVIAVTAREAKALEKSARHLATKPGYPPIGDCKRACAKLRKAAGLWESLSHAGDRTPIALLDALPENCGMTFEKRPPEATRACCAGAALLASASAQRCAIASALAQNKLPDSLAAKLCGGVAEKLEAARNASRDGAPKHHARLDRAAANSAAADANLFRGLRAYFCAREAKAKEEHGVCVAWYRDAEARLAPAIVSTSGAGADRPRDLDALKKALQVARAAADHENSRIYYETVPAPKELRAPPAVKTMGPEAPLCLIADAEPVPLSAPTADDEALARQLAASFEEDGSGPPPPAYEAAPPAALSDEELARRLHEELNG</sequence>
<organism evidence="3">
    <name type="scientific">Pelagomonas calceolata</name>
    <dbReference type="NCBI Taxonomy" id="35677"/>
    <lineage>
        <taxon>Eukaryota</taxon>
        <taxon>Sar</taxon>
        <taxon>Stramenopiles</taxon>
        <taxon>Ochrophyta</taxon>
        <taxon>Pelagophyceae</taxon>
        <taxon>Pelagomonadales</taxon>
        <taxon>Pelagomonadaceae</taxon>
        <taxon>Pelagomonas</taxon>
    </lineage>
</organism>
<feature type="domain" description="BRO1" evidence="2">
    <location>
        <begin position="56"/>
        <end position="434"/>
    </location>
</feature>
<dbReference type="Gene3D" id="1.25.40.280">
    <property type="entry name" value="alix/aip1 like domains"/>
    <property type="match status" value="1"/>
</dbReference>
<dbReference type="SMART" id="SM01041">
    <property type="entry name" value="BRO1"/>
    <property type="match status" value="1"/>
</dbReference>
<dbReference type="Proteomes" id="UP000789595">
    <property type="component" value="Unassembled WGS sequence"/>
</dbReference>
<protein>
    <recommendedName>
        <fullName evidence="2">BRO1 domain-containing protein</fullName>
    </recommendedName>
</protein>
<evidence type="ECO:0000313" key="4">
    <source>
        <dbReference type="EMBL" id="CAH0365443.1"/>
    </source>
</evidence>